<gene>
    <name evidence="1" type="ORF">PFISCL1PPCAC_18394</name>
</gene>
<dbReference type="Proteomes" id="UP001432322">
    <property type="component" value="Unassembled WGS sequence"/>
</dbReference>
<dbReference type="AlphaFoldDB" id="A0AAV5W5I9"/>
<proteinExistence type="predicted"/>
<name>A0AAV5W5I9_9BILA</name>
<organism evidence="1 2">
    <name type="scientific">Pristionchus fissidentatus</name>
    <dbReference type="NCBI Taxonomy" id="1538716"/>
    <lineage>
        <taxon>Eukaryota</taxon>
        <taxon>Metazoa</taxon>
        <taxon>Ecdysozoa</taxon>
        <taxon>Nematoda</taxon>
        <taxon>Chromadorea</taxon>
        <taxon>Rhabditida</taxon>
        <taxon>Rhabditina</taxon>
        <taxon>Diplogasteromorpha</taxon>
        <taxon>Diplogasteroidea</taxon>
        <taxon>Neodiplogasteridae</taxon>
        <taxon>Pristionchus</taxon>
    </lineage>
</organism>
<evidence type="ECO:0000313" key="2">
    <source>
        <dbReference type="Proteomes" id="UP001432322"/>
    </source>
</evidence>
<comment type="caution">
    <text evidence="1">The sequence shown here is derived from an EMBL/GenBank/DDBJ whole genome shotgun (WGS) entry which is preliminary data.</text>
</comment>
<dbReference type="EMBL" id="BTSY01000005">
    <property type="protein sequence ID" value="GMT27097.1"/>
    <property type="molecule type" value="Genomic_DNA"/>
</dbReference>
<reference evidence="1" key="1">
    <citation type="submission" date="2023-10" db="EMBL/GenBank/DDBJ databases">
        <title>Genome assembly of Pristionchus species.</title>
        <authorList>
            <person name="Yoshida K."/>
            <person name="Sommer R.J."/>
        </authorList>
    </citation>
    <scope>NUCLEOTIDE SEQUENCE</scope>
    <source>
        <strain evidence="1">RS5133</strain>
    </source>
</reference>
<keyword evidence="2" id="KW-1185">Reference proteome</keyword>
<evidence type="ECO:0000313" key="1">
    <source>
        <dbReference type="EMBL" id="GMT27097.1"/>
    </source>
</evidence>
<sequence length="232" mass="26746">MFLLQICVDSLFFTGFSRLIEALKTVTSLTFSGVTVSNEFDLAEISEFLLRVKVRRVNLQLETKRSVAKHFNEGFLEQFAAEPSQSCALAIKICKMADSIAPSKEFLERVLCRFSSFIFLSMNVNADYLIDLIALRLRIKKKGIWKFTVDSLLDYQELQGRADNVDLWFNYNERRGFFGEIGEENDWRARLGQLEVFLPSDEPIIQVTVRFLTLDDLDQPDYPGLSDGWLEQ</sequence>
<protein>
    <submittedName>
        <fullName evidence="1">Uncharacterized protein</fullName>
    </submittedName>
</protein>
<accession>A0AAV5W5I9</accession>